<evidence type="ECO:0000313" key="2">
    <source>
        <dbReference type="Proteomes" id="UP000499080"/>
    </source>
</evidence>
<proteinExistence type="predicted"/>
<sequence>NLCCSATFSPCRRDSATGRTGKPVKGLMMKSISLFHLVPECDMKIRCELQIKSINLHGAPLNLFATVSWESSCALLALPHE</sequence>
<name>A0A4Y2VW55_ARAVE</name>
<dbReference type="AlphaFoldDB" id="A0A4Y2VW55"/>
<dbReference type="Proteomes" id="UP000499080">
    <property type="component" value="Unassembled WGS sequence"/>
</dbReference>
<reference evidence="1 2" key="1">
    <citation type="journal article" date="2019" name="Sci. Rep.">
        <title>Orb-weaving spider Araneus ventricosus genome elucidates the spidroin gene catalogue.</title>
        <authorList>
            <person name="Kono N."/>
            <person name="Nakamura H."/>
            <person name="Ohtoshi R."/>
            <person name="Moran D.A.P."/>
            <person name="Shinohara A."/>
            <person name="Yoshida Y."/>
            <person name="Fujiwara M."/>
            <person name="Mori M."/>
            <person name="Tomita M."/>
            <person name="Arakawa K."/>
        </authorList>
    </citation>
    <scope>NUCLEOTIDE SEQUENCE [LARGE SCALE GENOMIC DNA]</scope>
</reference>
<gene>
    <name evidence="1" type="ORF">AVEN_164074_1</name>
</gene>
<feature type="non-terminal residue" evidence="1">
    <location>
        <position position="1"/>
    </location>
</feature>
<protein>
    <submittedName>
        <fullName evidence="1">Uncharacterized protein</fullName>
    </submittedName>
</protein>
<dbReference type="EMBL" id="BGPR01052023">
    <property type="protein sequence ID" value="GBO28911.1"/>
    <property type="molecule type" value="Genomic_DNA"/>
</dbReference>
<keyword evidence="2" id="KW-1185">Reference proteome</keyword>
<organism evidence="1 2">
    <name type="scientific">Araneus ventricosus</name>
    <name type="common">Orbweaver spider</name>
    <name type="synonym">Epeira ventricosa</name>
    <dbReference type="NCBI Taxonomy" id="182803"/>
    <lineage>
        <taxon>Eukaryota</taxon>
        <taxon>Metazoa</taxon>
        <taxon>Ecdysozoa</taxon>
        <taxon>Arthropoda</taxon>
        <taxon>Chelicerata</taxon>
        <taxon>Arachnida</taxon>
        <taxon>Araneae</taxon>
        <taxon>Araneomorphae</taxon>
        <taxon>Entelegynae</taxon>
        <taxon>Araneoidea</taxon>
        <taxon>Araneidae</taxon>
        <taxon>Araneus</taxon>
    </lineage>
</organism>
<evidence type="ECO:0000313" key="1">
    <source>
        <dbReference type="EMBL" id="GBO28911.1"/>
    </source>
</evidence>
<accession>A0A4Y2VW55</accession>
<comment type="caution">
    <text evidence="1">The sequence shown here is derived from an EMBL/GenBank/DDBJ whole genome shotgun (WGS) entry which is preliminary data.</text>
</comment>